<dbReference type="GO" id="GO:0016987">
    <property type="term" value="F:sigma factor activity"/>
    <property type="evidence" value="ECO:0007669"/>
    <property type="project" value="UniProtKB-KW"/>
</dbReference>
<dbReference type="PANTHER" id="PTHR43133:SF60">
    <property type="entry name" value="RNA POLYMERASE SIGMA FACTOR SIGV"/>
    <property type="match status" value="1"/>
</dbReference>
<dbReference type="KEGG" id="ctc:CTC_00553"/>
<accession>Q898B1</accession>
<keyword evidence="4" id="KW-0804">Transcription</keyword>
<dbReference type="InterPro" id="IPR039425">
    <property type="entry name" value="RNA_pol_sigma-70-like"/>
</dbReference>
<dbReference type="STRING" id="212717.CTC_00553"/>
<dbReference type="PANTHER" id="PTHR43133">
    <property type="entry name" value="RNA POLYMERASE ECF-TYPE SIGMA FACTO"/>
    <property type="match status" value="1"/>
</dbReference>
<dbReference type="NCBIfam" id="TIGR02937">
    <property type="entry name" value="sigma70-ECF"/>
    <property type="match status" value="1"/>
</dbReference>
<dbReference type="InterPro" id="IPR007627">
    <property type="entry name" value="RNA_pol_sigma70_r2"/>
</dbReference>
<protein>
    <submittedName>
        <fullName evidence="7">RNA polymerase sigma factor</fullName>
    </submittedName>
</protein>
<dbReference type="SUPFAM" id="SSF88946">
    <property type="entry name" value="Sigma2 domain of RNA polymerase sigma factors"/>
    <property type="match status" value="1"/>
</dbReference>
<keyword evidence="8" id="KW-1185">Reference proteome</keyword>
<dbReference type="Proteomes" id="UP000001412">
    <property type="component" value="Chromosome"/>
</dbReference>
<sequence>MKRNCNVFRFIYRGGGKYPFGYLCNMHDKVEQLIDDYGNDVLRVAYMYLKDKSMAEDAFQEVFIKVYKNIDKLEYIEKEKSWLMTITVNTCKDILKSAWMRKMSFIGEREEEISATEENMEMKIINKIEGENILEKVMSLPEQYKDVILLYYYEEFSTVEIGDILKIAEGTVRSRLYRGRQILKNILEDGKSGYGG</sequence>
<dbReference type="AlphaFoldDB" id="Q898B1"/>
<dbReference type="CDD" id="cd06171">
    <property type="entry name" value="Sigma70_r4"/>
    <property type="match status" value="1"/>
</dbReference>
<dbReference type="HOGENOM" id="CLU_047691_3_1_9"/>
<comment type="similarity">
    <text evidence="1">Belongs to the sigma-70 factor family. ECF subfamily.</text>
</comment>
<reference evidence="7 8" key="1">
    <citation type="journal article" date="2003" name="Proc. Natl. Acad. Sci. U.S.A.">
        <title>The genome sequence of Clostridium tetani, the causative agent of tetanus disease.</title>
        <authorList>
            <person name="Brueggemann H."/>
            <person name="Baumer S."/>
            <person name="Fricke W.F."/>
            <person name="Wiezer A."/>
            <person name="Liesegang H."/>
            <person name="Decker I."/>
            <person name="Herzberg C."/>
            <person name="Martinez-Arias R."/>
            <person name="Merkl R."/>
            <person name="Henne A."/>
            <person name="Gottschalk G."/>
        </authorList>
    </citation>
    <scope>NUCLEOTIDE SEQUENCE [LARGE SCALE GENOMIC DNA]</scope>
    <source>
        <strain evidence="8">Massachusetts / E88</strain>
    </source>
</reference>
<evidence type="ECO:0000313" key="8">
    <source>
        <dbReference type="Proteomes" id="UP000001412"/>
    </source>
</evidence>
<dbReference type="GO" id="GO:0006352">
    <property type="term" value="P:DNA-templated transcription initiation"/>
    <property type="evidence" value="ECO:0007669"/>
    <property type="project" value="InterPro"/>
</dbReference>
<feature type="domain" description="RNA polymerase sigma factor 70 region 4 type 2" evidence="6">
    <location>
        <begin position="132"/>
        <end position="181"/>
    </location>
</feature>
<evidence type="ECO:0000256" key="2">
    <source>
        <dbReference type="ARBA" id="ARBA00023015"/>
    </source>
</evidence>
<organism evidence="7 8">
    <name type="scientific">Clostridium tetani (strain Massachusetts / E88)</name>
    <dbReference type="NCBI Taxonomy" id="212717"/>
    <lineage>
        <taxon>Bacteria</taxon>
        <taxon>Bacillati</taxon>
        <taxon>Bacillota</taxon>
        <taxon>Clostridia</taxon>
        <taxon>Eubacteriales</taxon>
        <taxon>Clostridiaceae</taxon>
        <taxon>Clostridium</taxon>
    </lineage>
</organism>
<evidence type="ECO:0000259" key="6">
    <source>
        <dbReference type="Pfam" id="PF08281"/>
    </source>
</evidence>
<evidence type="ECO:0000313" key="7">
    <source>
        <dbReference type="EMBL" id="AAO35173.1"/>
    </source>
</evidence>
<name>Q898B1_CLOTE</name>
<dbReference type="Gene3D" id="1.10.1740.10">
    <property type="match status" value="1"/>
</dbReference>
<evidence type="ECO:0000259" key="5">
    <source>
        <dbReference type="Pfam" id="PF04542"/>
    </source>
</evidence>
<keyword evidence="3" id="KW-0731">Sigma factor</keyword>
<dbReference type="NCBIfam" id="NF008891">
    <property type="entry name" value="PRK11924.1-5"/>
    <property type="match status" value="1"/>
</dbReference>
<dbReference type="InterPro" id="IPR013249">
    <property type="entry name" value="RNA_pol_sigma70_r4_t2"/>
</dbReference>
<dbReference type="InterPro" id="IPR036388">
    <property type="entry name" value="WH-like_DNA-bd_sf"/>
</dbReference>
<dbReference type="InterPro" id="IPR014284">
    <property type="entry name" value="RNA_pol_sigma-70_dom"/>
</dbReference>
<dbReference type="Gene3D" id="1.10.10.10">
    <property type="entry name" value="Winged helix-like DNA-binding domain superfamily/Winged helix DNA-binding domain"/>
    <property type="match status" value="1"/>
</dbReference>
<dbReference type="SUPFAM" id="SSF88659">
    <property type="entry name" value="Sigma3 and sigma4 domains of RNA polymerase sigma factors"/>
    <property type="match status" value="1"/>
</dbReference>
<proteinExistence type="inferred from homology"/>
<dbReference type="InterPro" id="IPR013324">
    <property type="entry name" value="RNA_pol_sigma_r3/r4-like"/>
</dbReference>
<evidence type="ECO:0000256" key="4">
    <source>
        <dbReference type="ARBA" id="ARBA00023163"/>
    </source>
</evidence>
<dbReference type="Pfam" id="PF04542">
    <property type="entry name" value="Sigma70_r2"/>
    <property type="match status" value="1"/>
</dbReference>
<dbReference type="Pfam" id="PF08281">
    <property type="entry name" value="Sigma70_r4_2"/>
    <property type="match status" value="1"/>
</dbReference>
<evidence type="ECO:0000256" key="3">
    <source>
        <dbReference type="ARBA" id="ARBA00023082"/>
    </source>
</evidence>
<dbReference type="InterPro" id="IPR013325">
    <property type="entry name" value="RNA_pol_sigma_r2"/>
</dbReference>
<dbReference type="EMBL" id="AE015927">
    <property type="protein sequence ID" value="AAO35173.1"/>
    <property type="molecule type" value="Genomic_DNA"/>
</dbReference>
<keyword evidence="2" id="KW-0805">Transcription regulation</keyword>
<feature type="domain" description="RNA polymerase sigma-70 region 2" evidence="5">
    <location>
        <begin position="33"/>
        <end position="99"/>
    </location>
</feature>
<gene>
    <name evidence="7" type="ordered locus">CTC_00553</name>
</gene>
<dbReference type="GO" id="GO:0003677">
    <property type="term" value="F:DNA binding"/>
    <property type="evidence" value="ECO:0007669"/>
    <property type="project" value="InterPro"/>
</dbReference>
<evidence type="ECO:0000256" key="1">
    <source>
        <dbReference type="ARBA" id="ARBA00010641"/>
    </source>
</evidence>